<dbReference type="AlphaFoldDB" id="A0A4R1QWJ6"/>
<reference evidence="10 11" key="1">
    <citation type="submission" date="2019-03" db="EMBL/GenBank/DDBJ databases">
        <title>Genomic Encyclopedia of Type Strains, Phase IV (KMG-IV): sequencing the most valuable type-strain genomes for metagenomic binning, comparative biology and taxonomic classification.</title>
        <authorList>
            <person name="Goeker M."/>
        </authorList>
    </citation>
    <scope>NUCLEOTIDE SEQUENCE [LARGE SCALE GENOMIC DNA]</scope>
    <source>
        <strain evidence="10 11">DSM 100451</strain>
    </source>
</reference>
<comment type="caution">
    <text evidence="10">The sequence shown here is derived from an EMBL/GenBank/DDBJ whole genome shotgun (WGS) entry which is preliminary data.</text>
</comment>
<organism evidence="10 11">
    <name type="scientific">Allofournierella massiliensis</name>
    <dbReference type="NCBI Taxonomy" id="1650663"/>
    <lineage>
        <taxon>Bacteria</taxon>
        <taxon>Bacillati</taxon>
        <taxon>Bacillota</taxon>
        <taxon>Clostridia</taxon>
        <taxon>Eubacteriales</taxon>
        <taxon>Oscillospiraceae</taxon>
        <taxon>Allofournierella</taxon>
    </lineage>
</organism>
<evidence type="ECO:0000256" key="6">
    <source>
        <dbReference type="ARBA" id="ARBA00023098"/>
    </source>
</evidence>
<dbReference type="InterPro" id="IPR037143">
    <property type="entry name" value="4-PPantetheinyl_Trfase_dom_sf"/>
</dbReference>
<evidence type="ECO:0000256" key="8">
    <source>
        <dbReference type="HAMAP-Rule" id="MF_00101"/>
    </source>
</evidence>
<keyword evidence="4 8" id="KW-0276">Fatty acid metabolism</keyword>
<dbReference type="Gene3D" id="3.90.470.20">
    <property type="entry name" value="4'-phosphopantetheinyl transferase domain"/>
    <property type="match status" value="1"/>
</dbReference>
<dbReference type="STRING" id="1650663.GCA_001486665_00002"/>
<dbReference type="GO" id="GO:0008897">
    <property type="term" value="F:holo-[acyl-carrier-protein] synthase activity"/>
    <property type="evidence" value="ECO:0007669"/>
    <property type="project" value="UniProtKB-UniRule"/>
</dbReference>
<comment type="cofactor">
    <cofactor evidence="8">
        <name>Mg(2+)</name>
        <dbReference type="ChEBI" id="CHEBI:18420"/>
    </cofactor>
</comment>
<dbReference type="HAMAP" id="MF_00101">
    <property type="entry name" value="AcpS"/>
    <property type="match status" value="1"/>
</dbReference>
<evidence type="ECO:0000313" key="11">
    <source>
        <dbReference type="Proteomes" id="UP000295184"/>
    </source>
</evidence>
<dbReference type="InterPro" id="IPR002582">
    <property type="entry name" value="ACPS"/>
</dbReference>
<keyword evidence="6 8" id="KW-0443">Lipid metabolism</keyword>
<evidence type="ECO:0000313" key="10">
    <source>
        <dbReference type="EMBL" id="TCL54740.1"/>
    </source>
</evidence>
<feature type="binding site" evidence="8">
    <location>
        <position position="57"/>
    </location>
    <ligand>
        <name>Mg(2+)</name>
        <dbReference type="ChEBI" id="CHEBI:18420"/>
    </ligand>
</feature>
<evidence type="ECO:0000256" key="3">
    <source>
        <dbReference type="ARBA" id="ARBA00022723"/>
    </source>
</evidence>
<keyword evidence="2 8" id="KW-0808">Transferase</keyword>
<dbReference type="GO" id="GO:0006633">
    <property type="term" value="P:fatty acid biosynthetic process"/>
    <property type="evidence" value="ECO:0007669"/>
    <property type="project" value="UniProtKB-UniRule"/>
</dbReference>
<comment type="similarity">
    <text evidence="8">Belongs to the P-Pant transferase superfamily. AcpS family.</text>
</comment>
<dbReference type="SUPFAM" id="SSF56214">
    <property type="entry name" value="4'-phosphopantetheinyl transferase"/>
    <property type="match status" value="1"/>
</dbReference>
<dbReference type="InterPro" id="IPR004568">
    <property type="entry name" value="Ppantetheine-prot_Trfase_dom"/>
</dbReference>
<gene>
    <name evidence="8" type="primary">acpS</name>
    <name evidence="10" type="ORF">EDD77_12072</name>
</gene>
<dbReference type="Pfam" id="PF01648">
    <property type="entry name" value="ACPS"/>
    <property type="match status" value="1"/>
</dbReference>
<feature type="binding site" evidence="8">
    <location>
        <position position="8"/>
    </location>
    <ligand>
        <name>Mg(2+)</name>
        <dbReference type="ChEBI" id="CHEBI:18420"/>
    </ligand>
</feature>
<dbReference type="EMBL" id="SLUM01000020">
    <property type="protein sequence ID" value="TCL54740.1"/>
    <property type="molecule type" value="Genomic_DNA"/>
</dbReference>
<evidence type="ECO:0000256" key="2">
    <source>
        <dbReference type="ARBA" id="ARBA00022679"/>
    </source>
</evidence>
<sequence length="126" mass="13569">MIYGIGTDLVRTDRMEKSLASPAFLRRVFGEEERAFLLSLAPRKQPESAGANFAAKEAFLKACGTGIGGFALCEIQVLRAESGAPYYALTGQAAAWLEENRFTAHLSLSHDGGLAQAFTVLERTGD</sequence>
<keyword evidence="5 8" id="KW-0460">Magnesium</keyword>
<evidence type="ECO:0000256" key="4">
    <source>
        <dbReference type="ARBA" id="ARBA00022832"/>
    </source>
</evidence>
<feature type="domain" description="4'-phosphopantetheinyl transferase" evidence="9">
    <location>
        <begin position="4"/>
        <end position="97"/>
    </location>
</feature>
<dbReference type="GO" id="GO:0000287">
    <property type="term" value="F:magnesium ion binding"/>
    <property type="evidence" value="ECO:0007669"/>
    <property type="project" value="UniProtKB-UniRule"/>
</dbReference>
<comment type="subcellular location">
    <subcellularLocation>
        <location evidence="8">Cytoplasm</location>
    </subcellularLocation>
</comment>
<evidence type="ECO:0000256" key="7">
    <source>
        <dbReference type="ARBA" id="ARBA00023160"/>
    </source>
</evidence>
<evidence type="ECO:0000256" key="5">
    <source>
        <dbReference type="ARBA" id="ARBA00022842"/>
    </source>
</evidence>
<evidence type="ECO:0000259" key="9">
    <source>
        <dbReference type="Pfam" id="PF01648"/>
    </source>
</evidence>
<dbReference type="NCBIfam" id="TIGR00556">
    <property type="entry name" value="pantethn_trn"/>
    <property type="match status" value="1"/>
</dbReference>
<keyword evidence="1 8" id="KW-0444">Lipid biosynthesis</keyword>
<keyword evidence="7 8" id="KW-0275">Fatty acid biosynthesis</keyword>
<comment type="catalytic activity">
    <reaction evidence="8">
        <text>apo-[ACP] + CoA = holo-[ACP] + adenosine 3',5'-bisphosphate + H(+)</text>
        <dbReference type="Rhea" id="RHEA:12068"/>
        <dbReference type="Rhea" id="RHEA-COMP:9685"/>
        <dbReference type="Rhea" id="RHEA-COMP:9690"/>
        <dbReference type="ChEBI" id="CHEBI:15378"/>
        <dbReference type="ChEBI" id="CHEBI:29999"/>
        <dbReference type="ChEBI" id="CHEBI:57287"/>
        <dbReference type="ChEBI" id="CHEBI:58343"/>
        <dbReference type="ChEBI" id="CHEBI:64479"/>
        <dbReference type="EC" id="2.7.8.7"/>
    </reaction>
</comment>
<keyword evidence="3 8" id="KW-0479">Metal-binding</keyword>
<dbReference type="EC" id="2.7.8.7" evidence="8"/>
<proteinExistence type="inferred from homology"/>
<dbReference type="InterPro" id="IPR008278">
    <property type="entry name" value="4-PPantetheinyl_Trfase_dom"/>
</dbReference>
<evidence type="ECO:0000256" key="1">
    <source>
        <dbReference type="ARBA" id="ARBA00022516"/>
    </source>
</evidence>
<protein>
    <recommendedName>
        <fullName evidence="8">Holo-[acyl-carrier-protein] synthase</fullName>
        <shortName evidence="8">Holo-ACP synthase</shortName>
        <ecNumber evidence="8">2.7.8.7</ecNumber>
    </recommendedName>
    <alternativeName>
        <fullName evidence="8">4'-phosphopantetheinyl transferase AcpS</fullName>
    </alternativeName>
</protein>
<accession>A0A4R1QWJ6</accession>
<dbReference type="Proteomes" id="UP000295184">
    <property type="component" value="Unassembled WGS sequence"/>
</dbReference>
<keyword evidence="8" id="KW-0963">Cytoplasm</keyword>
<dbReference type="RefSeq" id="WP_058962552.1">
    <property type="nucleotide sequence ID" value="NZ_CABKVM010000001.1"/>
</dbReference>
<dbReference type="OrthoDB" id="517356at2"/>
<comment type="function">
    <text evidence="8">Transfers the 4'-phosphopantetheine moiety from coenzyme A to a Ser of acyl-carrier-protein.</text>
</comment>
<name>A0A4R1QWJ6_9FIRM</name>
<dbReference type="GO" id="GO:0005737">
    <property type="term" value="C:cytoplasm"/>
    <property type="evidence" value="ECO:0007669"/>
    <property type="project" value="UniProtKB-SubCell"/>
</dbReference>